<accession>A0AC61NAH3</accession>
<sequence length="636" mass="68060">MALTRLSPALVKDNTGGTLEEELYRQEVGTDSLRDKQVSGKLDTLINSKEVGAVDLRKKKVVIPNGTFEADRWMRNRGVASEDDKVRNFEIKGNGSESTILTHSAGQGDHIYMDYIKGAKIGGFTLDNTSLGQGTQTAVTNNGQMWIRYAEGVHFDDIKFKGGDVLSFCLDNCKNIMATNLKVDYQFRYPVGTSKSPLIVGDFSERCMFIGGYVKAVSEDGTIMYSGDLADNDQANDTKWAFINLEGLLYEQKANANACMWQEGQQEDSNAHFFGMNYYGNGIGHGVSEKATGTVIGATYREAQARAVWNRNQFISIGGHYINNKALNQAGAGSTQALGCINNDNAKYTASIGEVFSMNSKDYTDYTGAASANIYNSTHFSASKLAAAIQTASSSTSKHLGIVNCQLSDNAKFSGGGNSQLHVSIVASHIIGVLGQFGHGNSITVMDVEGSTFASSVQTDAMITQSGVGRINVTRSTITDYTTGIAAGAKPNLISFTSCTFRNCTFNDTDLQAVYVNCEFVNCTNAPNTKGLNFAADSILRPSSARCEVVIADPGGSYSLPSWVTEGRGCYGFKVGGRGQNKPACAGIVGKNAANQVGAVTMQYESQSGGITVSWPADGAITFTFSSAGTYYVKID</sequence>
<protein>
    <submittedName>
        <fullName evidence="1">Non-contractile tail fiber protein</fullName>
    </submittedName>
</protein>
<dbReference type="EMBL" id="MZ398244">
    <property type="protein sequence ID" value="QYC97042.1"/>
    <property type="molecule type" value="Genomic_DNA"/>
</dbReference>
<name>A0AC61NAH3_9CAUD</name>
<evidence type="ECO:0000313" key="1">
    <source>
        <dbReference type="EMBL" id="QYC97042.1"/>
    </source>
</evidence>
<organism evidence="1 2">
    <name type="scientific">Klebsiella phage IME184</name>
    <dbReference type="NCBI Taxonomy" id="2860373"/>
    <lineage>
        <taxon>Viruses</taxon>
        <taxon>Duplodnaviria</taxon>
        <taxon>Heunggongvirae</taxon>
        <taxon>Uroviricota</taxon>
        <taxon>Caudoviricetes</taxon>
        <taxon>Autographivirales</taxon>
        <taxon>Autosignataviridae</taxon>
        <taxon>Molineuxvirinae</taxon>
        <taxon>Ulipvirus</taxon>
        <taxon>Ulipvirus IME184</taxon>
    </lineage>
</organism>
<reference evidence="1" key="1">
    <citation type="submission" date="2021-06" db="EMBL/GenBank/DDBJ databases">
        <authorList>
            <person name="Tian F."/>
            <person name="Li J."/>
            <person name="Li F."/>
            <person name="Tong Y."/>
        </authorList>
    </citation>
    <scope>NUCLEOTIDE SEQUENCE</scope>
</reference>
<evidence type="ECO:0000313" key="2">
    <source>
        <dbReference type="Proteomes" id="UP000826845"/>
    </source>
</evidence>
<dbReference type="Proteomes" id="UP000826845">
    <property type="component" value="Segment"/>
</dbReference>
<proteinExistence type="predicted"/>
<keyword evidence="2" id="KW-1185">Reference proteome</keyword>